<protein>
    <recommendedName>
        <fullName evidence="1">Peptidase MA-like domain-containing protein</fullName>
    </recommendedName>
</protein>
<feature type="domain" description="Peptidase MA-like" evidence="1">
    <location>
        <begin position="56"/>
        <end position="255"/>
    </location>
</feature>
<dbReference type="Pfam" id="PF13485">
    <property type="entry name" value="Peptidase_MA_2"/>
    <property type="match status" value="1"/>
</dbReference>
<comment type="caution">
    <text evidence="2">The sequence shown here is derived from an EMBL/GenBank/DDBJ whole genome shotgun (WGS) entry which is preliminary data.</text>
</comment>
<feature type="non-terminal residue" evidence="2">
    <location>
        <position position="1"/>
    </location>
</feature>
<gene>
    <name evidence="2" type="ORF">S12H4_28578</name>
</gene>
<sequence>EYWWTITDAKGNEYITTREQLPFDDDRYSWHSLTEGNITLYWYEGDDSFAGELMLAAQQALARLNDETGAYLEKPAKIYIYASSGDLLEAMIFPQEWTGGVAYTHLGTIAIGIAQNNIEWGKRALVHELAHLVTHQMIFNPYNYIPNWLNEGLSMYAEGQLQDAYYDYLEQAVATGTLISVRTLSSPFSAYAARSYLSYAQSYSLVNFLINSYGQDKMFELLSIFKEGSTYDGALMSVYGFDMDGLDDRWRDYITEKYQQTERATSQQQAAALSSLLIMLPPVM</sequence>
<name>X1UE86_9ZZZZ</name>
<reference evidence="2" key="1">
    <citation type="journal article" date="2014" name="Front. Microbiol.">
        <title>High frequency of phylogenetically diverse reductive dehalogenase-homologous genes in deep subseafloor sedimentary metagenomes.</title>
        <authorList>
            <person name="Kawai M."/>
            <person name="Futagami T."/>
            <person name="Toyoda A."/>
            <person name="Takaki Y."/>
            <person name="Nishi S."/>
            <person name="Hori S."/>
            <person name="Arai W."/>
            <person name="Tsubouchi T."/>
            <person name="Morono Y."/>
            <person name="Uchiyama I."/>
            <person name="Ito T."/>
            <person name="Fujiyama A."/>
            <person name="Inagaki F."/>
            <person name="Takami H."/>
        </authorList>
    </citation>
    <scope>NUCLEOTIDE SEQUENCE</scope>
    <source>
        <strain evidence="2">Expedition CK06-06</strain>
    </source>
</reference>
<evidence type="ECO:0000259" key="1">
    <source>
        <dbReference type="Pfam" id="PF13485"/>
    </source>
</evidence>
<dbReference type="AlphaFoldDB" id="X1UE86"/>
<feature type="non-terminal residue" evidence="2">
    <location>
        <position position="284"/>
    </location>
</feature>
<organism evidence="2">
    <name type="scientific">marine sediment metagenome</name>
    <dbReference type="NCBI Taxonomy" id="412755"/>
    <lineage>
        <taxon>unclassified sequences</taxon>
        <taxon>metagenomes</taxon>
        <taxon>ecological metagenomes</taxon>
    </lineage>
</organism>
<accession>X1UE86</accession>
<dbReference type="InterPro" id="IPR039568">
    <property type="entry name" value="Peptidase_MA-like_dom"/>
</dbReference>
<proteinExistence type="predicted"/>
<dbReference type="SUPFAM" id="SSF55486">
    <property type="entry name" value="Metalloproteases ('zincins'), catalytic domain"/>
    <property type="match status" value="1"/>
</dbReference>
<evidence type="ECO:0000313" key="2">
    <source>
        <dbReference type="EMBL" id="GAI90644.1"/>
    </source>
</evidence>
<dbReference type="EMBL" id="BARW01016401">
    <property type="protein sequence ID" value="GAI90644.1"/>
    <property type="molecule type" value="Genomic_DNA"/>
</dbReference>